<proteinExistence type="predicted"/>
<evidence type="ECO:0000259" key="7">
    <source>
        <dbReference type="PROSITE" id="PS50089"/>
    </source>
</evidence>
<dbReference type="Proteomes" id="UP001200034">
    <property type="component" value="Unassembled WGS sequence"/>
</dbReference>
<name>A0AAD4JZC7_9MUSC</name>
<feature type="domain" description="RING-type" evidence="7">
    <location>
        <begin position="268"/>
        <end position="308"/>
    </location>
</feature>
<keyword evidence="5" id="KW-0175">Coiled coil</keyword>
<protein>
    <recommendedName>
        <fullName evidence="7">RING-type domain-containing protein</fullName>
    </recommendedName>
</protein>
<evidence type="ECO:0000256" key="5">
    <source>
        <dbReference type="SAM" id="Coils"/>
    </source>
</evidence>
<keyword evidence="3" id="KW-0862">Zinc</keyword>
<dbReference type="GO" id="GO:0008270">
    <property type="term" value="F:zinc ion binding"/>
    <property type="evidence" value="ECO:0007669"/>
    <property type="project" value="UniProtKB-KW"/>
</dbReference>
<feature type="compositionally biased region" description="Pro residues" evidence="6">
    <location>
        <begin position="219"/>
        <end position="238"/>
    </location>
</feature>
<dbReference type="PROSITE" id="PS50089">
    <property type="entry name" value="ZF_RING_2"/>
    <property type="match status" value="1"/>
</dbReference>
<dbReference type="SUPFAM" id="SSF57850">
    <property type="entry name" value="RING/U-box"/>
    <property type="match status" value="1"/>
</dbReference>
<dbReference type="PANTHER" id="PTHR23041:SF78">
    <property type="entry name" value="E3 UBIQUITIN-PROTEIN LIGASE RNF4"/>
    <property type="match status" value="1"/>
</dbReference>
<evidence type="ECO:0000256" key="4">
    <source>
        <dbReference type="PROSITE-ProRule" id="PRU00175"/>
    </source>
</evidence>
<dbReference type="PROSITE" id="PS00518">
    <property type="entry name" value="ZF_RING_1"/>
    <property type="match status" value="1"/>
</dbReference>
<feature type="coiled-coil region" evidence="5">
    <location>
        <begin position="97"/>
        <end position="124"/>
    </location>
</feature>
<dbReference type="EMBL" id="JAJJHW010002585">
    <property type="protein sequence ID" value="KAH8370738.1"/>
    <property type="molecule type" value="Genomic_DNA"/>
</dbReference>
<dbReference type="PANTHER" id="PTHR23041">
    <property type="entry name" value="RING FINGER DOMAIN-CONTAINING"/>
    <property type="match status" value="1"/>
</dbReference>
<keyword evidence="1" id="KW-0479">Metal-binding</keyword>
<accession>A0AAD4JZC7</accession>
<dbReference type="SMART" id="SM00184">
    <property type="entry name" value="RING"/>
    <property type="match status" value="1"/>
</dbReference>
<evidence type="ECO:0000313" key="8">
    <source>
        <dbReference type="EMBL" id="KAH8370738.1"/>
    </source>
</evidence>
<dbReference type="InterPro" id="IPR017907">
    <property type="entry name" value="Znf_RING_CS"/>
</dbReference>
<feature type="region of interest" description="Disordered" evidence="6">
    <location>
        <begin position="200"/>
        <end position="258"/>
    </location>
</feature>
<dbReference type="AlphaFoldDB" id="A0AAD4JZC7"/>
<dbReference type="InterPro" id="IPR047134">
    <property type="entry name" value="RNF4"/>
</dbReference>
<dbReference type="Gene3D" id="3.30.40.10">
    <property type="entry name" value="Zinc/RING finger domain, C3HC4 (zinc finger)"/>
    <property type="match status" value="1"/>
</dbReference>
<dbReference type="Pfam" id="PF13923">
    <property type="entry name" value="zf-C3HC4_2"/>
    <property type="match status" value="1"/>
</dbReference>
<feature type="region of interest" description="Disordered" evidence="6">
    <location>
        <begin position="145"/>
        <end position="167"/>
    </location>
</feature>
<keyword evidence="2 4" id="KW-0863">Zinc-finger</keyword>
<dbReference type="GO" id="GO:0045944">
    <property type="term" value="P:positive regulation of transcription by RNA polymerase II"/>
    <property type="evidence" value="ECO:0007669"/>
    <property type="project" value="TreeGrafter"/>
</dbReference>
<evidence type="ECO:0000313" key="9">
    <source>
        <dbReference type="Proteomes" id="UP001200034"/>
    </source>
</evidence>
<dbReference type="InterPro" id="IPR001841">
    <property type="entry name" value="Znf_RING"/>
</dbReference>
<feature type="compositionally biased region" description="Polar residues" evidence="6">
    <location>
        <begin position="155"/>
        <end position="166"/>
    </location>
</feature>
<organism evidence="8 9">
    <name type="scientific">Drosophila rubida</name>
    <dbReference type="NCBI Taxonomy" id="30044"/>
    <lineage>
        <taxon>Eukaryota</taxon>
        <taxon>Metazoa</taxon>
        <taxon>Ecdysozoa</taxon>
        <taxon>Arthropoda</taxon>
        <taxon>Hexapoda</taxon>
        <taxon>Insecta</taxon>
        <taxon>Pterygota</taxon>
        <taxon>Neoptera</taxon>
        <taxon>Endopterygota</taxon>
        <taxon>Diptera</taxon>
        <taxon>Brachycera</taxon>
        <taxon>Muscomorpha</taxon>
        <taxon>Ephydroidea</taxon>
        <taxon>Drosophilidae</taxon>
        <taxon>Drosophila</taxon>
    </lineage>
</organism>
<reference evidence="8" key="1">
    <citation type="journal article" date="2021" name="Mol. Ecol. Resour.">
        <title>Phylogenomic analyses of the genus Drosophila reveals genomic signals of climate adaptation.</title>
        <authorList>
            <person name="Li F."/>
            <person name="Rane R.V."/>
            <person name="Luria V."/>
            <person name="Xiong Z."/>
            <person name="Chen J."/>
            <person name="Li Z."/>
            <person name="Catullo R.A."/>
            <person name="Griffin P.C."/>
            <person name="Schiffer M."/>
            <person name="Pearce S."/>
            <person name="Lee S.F."/>
            <person name="McElroy K."/>
            <person name="Stocker A."/>
            <person name="Shirriffs J."/>
            <person name="Cockerell F."/>
            <person name="Coppin C."/>
            <person name="Sgro C.M."/>
            <person name="Karger A."/>
            <person name="Cain J.W."/>
            <person name="Weber J.A."/>
            <person name="Santpere G."/>
            <person name="Kirschner M.W."/>
            <person name="Hoffmann A.A."/>
            <person name="Oakeshott J.G."/>
            <person name="Zhang G."/>
        </authorList>
    </citation>
    <scope>NUCLEOTIDE SEQUENCE</scope>
    <source>
        <strain evidence="8">BGI-SZ-2011g</strain>
    </source>
</reference>
<dbReference type="InterPro" id="IPR013083">
    <property type="entry name" value="Znf_RING/FYVE/PHD"/>
</dbReference>
<sequence>MYRLSGDSINSMSHPIRRAYGPQQPPQLSLDDSIEVEEQCMRDDLYFNLLYKSFDTSAHGITHRINHLASTENATDRPISAELERIDKAWRSSLLDYRQMDSELARIQREYEAIESNLTRYRNADKRSSPDLNLVGSALATIARSSAGERDNRRANSPPSTLSSDLNVRCQHSGALTEIPSSYQLPTVAELLAARNSRNTAVAAPKPKPMPMPTATATAPPPTVTPPPPPPPPLPLPQPEQCQRESATVEQPVRSQMDSVRAPEPYRCPVCWNCVRQRKPVSTTCGHVFCNNCIRTALRTTCKCPVCQRLMTTRQIFRIYI</sequence>
<evidence type="ECO:0000256" key="6">
    <source>
        <dbReference type="SAM" id="MobiDB-lite"/>
    </source>
</evidence>
<comment type="caution">
    <text evidence="8">The sequence shown here is derived from an EMBL/GenBank/DDBJ whole genome shotgun (WGS) entry which is preliminary data.</text>
</comment>
<evidence type="ECO:0000256" key="1">
    <source>
        <dbReference type="ARBA" id="ARBA00022723"/>
    </source>
</evidence>
<evidence type="ECO:0000256" key="3">
    <source>
        <dbReference type="ARBA" id="ARBA00022833"/>
    </source>
</evidence>
<keyword evidence="9" id="KW-1185">Reference proteome</keyword>
<gene>
    <name evidence="8" type="ORF">KR093_004840</name>
</gene>
<evidence type="ECO:0000256" key="2">
    <source>
        <dbReference type="ARBA" id="ARBA00022771"/>
    </source>
</evidence>
<feature type="region of interest" description="Disordered" evidence="6">
    <location>
        <begin position="1"/>
        <end position="28"/>
    </location>
</feature>
<feature type="compositionally biased region" description="Polar residues" evidence="6">
    <location>
        <begin position="240"/>
        <end position="258"/>
    </location>
</feature>